<feature type="domain" description="Pyrin" evidence="1">
    <location>
        <begin position="1"/>
        <end position="92"/>
    </location>
</feature>
<reference evidence="2" key="1">
    <citation type="thesis" date="2020" institute="ProQuest LLC" country="789 East Eisenhower Parkway, Ann Arbor, MI, USA">
        <title>Comparative Genomics and Chromosome Evolution.</title>
        <authorList>
            <person name="Mudd A.B."/>
        </authorList>
    </citation>
    <scope>NUCLEOTIDE SEQUENCE</scope>
    <source>
        <strain evidence="2">HN-11 Male</strain>
        <tissue evidence="2">Kidney and liver</tissue>
    </source>
</reference>
<dbReference type="SUPFAM" id="SSF47986">
    <property type="entry name" value="DEATH domain"/>
    <property type="match status" value="1"/>
</dbReference>
<accession>A0A8J6BGK3</accession>
<dbReference type="InterPro" id="IPR011029">
    <property type="entry name" value="DEATH-like_dom_sf"/>
</dbReference>
<dbReference type="OrthoDB" id="10058437at2759"/>
<comment type="caution">
    <text evidence="2">The sequence shown here is derived from an EMBL/GenBank/DDBJ whole genome shotgun (WGS) entry which is preliminary data.</text>
</comment>
<evidence type="ECO:0000259" key="1">
    <source>
        <dbReference type="PROSITE" id="PS50824"/>
    </source>
</evidence>
<dbReference type="InterPro" id="IPR004020">
    <property type="entry name" value="DAPIN"/>
</dbReference>
<protein>
    <recommendedName>
        <fullName evidence="1">Pyrin domain-containing protein</fullName>
    </recommendedName>
</protein>
<keyword evidence="3" id="KW-1185">Reference proteome</keyword>
<dbReference type="Proteomes" id="UP000770717">
    <property type="component" value="Unassembled WGS sequence"/>
</dbReference>
<dbReference type="EMBL" id="WNTK01013247">
    <property type="protein sequence ID" value="KAG9462153.1"/>
    <property type="molecule type" value="Genomic_DNA"/>
</dbReference>
<name>A0A8J6BGK3_ELECQ</name>
<proteinExistence type="predicted"/>
<sequence>MGKTVQDVMVRALMNLGKTSFKSFKNKLNDWEFKEGYSQIPYRKLEEADEEDVAKFIINYYKESYGIEVTLGILEAIDERQAAENLRTALKTGKNQNILQEYSQL</sequence>
<dbReference type="PROSITE" id="PS50824">
    <property type="entry name" value="DAPIN"/>
    <property type="match status" value="1"/>
</dbReference>
<dbReference type="AlphaFoldDB" id="A0A8J6BGK3"/>
<gene>
    <name evidence="2" type="ORF">GDO78_014809</name>
</gene>
<evidence type="ECO:0000313" key="2">
    <source>
        <dbReference type="EMBL" id="KAG9462153.1"/>
    </source>
</evidence>
<dbReference type="SMART" id="SM01289">
    <property type="entry name" value="PYRIN"/>
    <property type="match status" value="1"/>
</dbReference>
<dbReference type="Gene3D" id="1.10.533.10">
    <property type="entry name" value="Death Domain, Fas"/>
    <property type="match status" value="1"/>
</dbReference>
<organism evidence="2 3">
    <name type="scientific">Eleutherodactylus coqui</name>
    <name type="common">Puerto Rican coqui</name>
    <dbReference type="NCBI Taxonomy" id="57060"/>
    <lineage>
        <taxon>Eukaryota</taxon>
        <taxon>Metazoa</taxon>
        <taxon>Chordata</taxon>
        <taxon>Craniata</taxon>
        <taxon>Vertebrata</taxon>
        <taxon>Euteleostomi</taxon>
        <taxon>Amphibia</taxon>
        <taxon>Batrachia</taxon>
        <taxon>Anura</taxon>
        <taxon>Neobatrachia</taxon>
        <taxon>Hyloidea</taxon>
        <taxon>Eleutherodactylidae</taxon>
        <taxon>Eleutherodactylinae</taxon>
        <taxon>Eleutherodactylus</taxon>
        <taxon>Eleutherodactylus</taxon>
    </lineage>
</organism>
<dbReference type="Pfam" id="PF02758">
    <property type="entry name" value="PYRIN"/>
    <property type="match status" value="1"/>
</dbReference>
<evidence type="ECO:0000313" key="3">
    <source>
        <dbReference type="Proteomes" id="UP000770717"/>
    </source>
</evidence>